<evidence type="ECO:0000256" key="2">
    <source>
        <dbReference type="ARBA" id="ARBA00023015"/>
    </source>
</evidence>
<keyword evidence="3" id="KW-0238">DNA-binding</keyword>
<dbReference type="InterPro" id="IPR039420">
    <property type="entry name" value="WalR-like"/>
</dbReference>
<dbReference type="PANTHER" id="PTHR43214:SF24">
    <property type="entry name" value="TRANSCRIPTIONAL REGULATORY PROTEIN NARL-RELATED"/>
    <property type="match status" value="1"/>
</dbReference>
<feature type="domain" description="HTH luxR-type" evidence="6">
    <location>
        <begin position="153"/>
        <end position="218"/>
    </location>
</feature>
<keyword evidence="2" id="KW-0805">Transcription regulation</keyword>
<feature type="modified residue" description="4-aspartylphosphate" evidence="5">
    <location>
        <position position="61"/>
    </location>
</feature>
<dbReference type="InterPro" id="IPR000792">
    <property type="entry name" value="Tscrpt_reg_LuxR_C"/>
</dbReference>
<dbReference type="CDD" id="cd17535">
    <property type="entry name" value="REC_NarL-like"/>
    <property type="match status" value="1"/>
</dbReference>
<name>A0ABV8FAV4_9ACTN</name>
<dbReference type="InterPro" id="IPR001789">
    <property type="entry name" value="Sig_transdc_resp-reg_receiver"/>
</dbReference>
<dbReference type="SUPFAM" id="SSF46894">
    <property type="entry name" value="C-terminal effector domain of the bipartite response regulators"/>
    <property type="match status" value="1"/>
</dbReference>
<proteinExistence type="predicted"/>
<dbReference type="PRINTS" id="PR00038">
    <property type="entry name" value="HTHLUXR"/>
</dbReference>
<sequence>MSVHASRPIRVLIVDDQALIRAGFGMILEAQEDIVVVGEAEDGDAACRMCARSAPDVVLMDVHMPKGVDGITATRRITAEHPGVRVVVISTFDLDEHVMEALYAGASGFVSKEIPPEELVRAVRIAHEGESVVAPRLLTRLIESFVRSPPPRHRPRLTGVTDREQDVLVLIARGHSNAEISAALKVTRSTVKNHVTSLFAKTGVRDRAQAVILAYEAGLVKPGDQAPRAAGS</sequence>
<protein>
    <submittedName>
        <fullName evidence="8">Response regulator</fullName>
    </submittedName>
</protein>
<dbReference type="InterPro" id="IPR016032">
    <property type="entry name" value="Sig_transdc_resp-reg_C-effctor"/>
</dbReference>
<keyword evidence="9" id="KW-1185">Reference proteome</keyword>
<dbReference type="SMART" id="SM00421">
    <property type="entry name" value="HTH_LUXR"/>
    <property type="match status" value="1"/>
</dbReference>
<comment type="caution">
    <text evidence="8">The sequence shown here is derived from an EMBL/GenBank/DDBJ whole genome shotgun (WGS) entry which is preliminary data.</text>
</comment>
<evidence type="ECO:0000259" key="6">
    <source>
        <dbReference type="PROSITE" id="PS50043"/>
    </source>
</evidence>
<dbReference type="Proteomes" id="UP001595698">
    <property type="component" value="Unassembled WGS sequence"/>
</dbReference>
<evidence type="ECO:0000313" key="9">
    <source>
        <dbReference type="Proteomes" id="UP001595698"/>
    </source>
</evidence>
<evidence type="ECO:0000313" key="8">
    <source>
        <dbReference type="EMBL" id="MFC3984428.1"/>
    </source>
</evidence>
<dbReference type="SMART" id="SM00448">
    <property type="entry name" value="REC"/>
    <property type="match status" value="1"/>
</dbReference>
<dbReference type="Gene3D" id="3.40.50.2300">
    <property type="match status" value="1"/>
</dbReference>
<dbReference type="InterPro" id="IPR058245">
    <property type="entry name" value="NreC/VraR/RcsB-like_REC"/>
</dbReference>
<dbReference type="RefSeq" id="WP_386194237.1">
    <property type="nucleotide sequence ID" value="NZ_JBHSBC010000034.1"/>
</dbReference>
<dbReference type="Pfam" id="PF00196">
    <property type="entry name" value="GerE"/>
    <property type="match status" value="1"/>
</dbReference>
<dbReference type="SUPFAM" id="SSF52172">
    <property type="entry name" value="CheY-like"/>
    <property type="match status" value="1"/>
</dbReference>
<dbReference type="PROSITE" id="PS00622">
    <property type="entry name" value="HTH_LUXR_1"/>
    <property type="match status" value="1"/>
</dbReference>
<dbReference type="PROSITE" id="PS50110">
    <property type="entry name" value="RESPONSE_REGULATORY"/>
    <property type="match status" value="1"/>
</dbReference>
<keyword evidence="4" id="KW-0804">Transcription</keyword>
<accession>A0ABV8FAV4</accession>
<feature type="domain" description="Response regulatory" evidence="7">
    <location>
        <begin position="10"/>
        <end position="127"/>
    </location>
</feature>
<evidence type="ECO:0000256" key="3">
    <source>
        <dbReference type="ARBA" id="ARBA00023125"/>
    </source>
</evidence>
<dbReference type="InterPro" id="IPR011006">
    <property type="entry name" value="CheY-like_superfamily"/>
</dbReference>
<dbReference type="Pfam" id="PF00072">
    <property type="entry name" value="Response_reg"/>
    <property type="match status" value="1"/>
</dbReference>
<dbReference type="PANTHER" id="PTHR43214">
    <property type="entry name" value="TWO-COMPONENT RESPONSE REGULATOR"/>
    <property type="match status" value="1"/>
</dbReference>
<evidence type="ECO:0000256" key="5">
    <source>
        <dbReference type="PROSITE-ProRule" id="PRU00169"/>
    </source>
</evidence>
<dbReference type="PROSITE" id="PS50043">
    <property type="entry name" value="HTH_LUXR_2"/>
    <property type="match status" value="1"/>
</dbReference>
<dbReference type="EMBL" id="JBHSBC010000034">
    <property type="protein sequence ID" value="MFC3984428.1"/>
    <property type="molecule type" value="Genomic_DNA"/>
</dbReference>
<evidence type="ECO:0000259" key="7">
    <source>
        <dbReference type="PROSITE" id="PS50110"/>
    </source>
</evidence>
<reference evidence="9" key="1">
    <citation type="journal article" date="2019" name="Int. J. Syst. Evol. Microbiol.">
        <title>The Global Catalogue of Microorganisms (GCM) 10K type strain sequencing project: providing services to taxonomists for standard genome sequencing and annotation.</title>
        <authorList>
            <consortium name="The Broad Institute Genomics Platform"/>
            <consortium name="The Broad Institute Genome Sequencing Center for Infectious Disease"/>
            <person name="Wu L."/>
            <person name="Ma J."/>
        </authorList>
    </citation>
    <scope>NUCLEOTIDE SEQUENCE [LARGE SCALE GENOMIC DNA]</scope>
    <source>
        <strain evidence="9">TBRC 7912</strain>
    </source>
</reference>
<evidence type="ECO:0000256" key="1">
    <source>
        <dbReference type="ARBA" id="ARBA00022553"/>
    </source>
</evidence>
<dbReference type="CDD" id="cd06170">
    <property type="entry name" value="LuxR_C_like"/>
    <property type="match status" value="1"/>
</dbReference>
<evidence type="ECO:0000256" key="4">
    <source>
        <dbReference type="ARBA" id="ARBA00023163"/>
    </source>
</evidence>
<keyword evidence="1 5" id="KW-0597">Phosphoprotein</keyword>
<gene>
    <name evidence="8" type="ORF">ACFOYY_30120</name>
</gene>
<organism evidence="8 9">
    <name type="scientific">Streptosporangium jomthongense</name>
    <dbReference type="NCBI Taxonomy" id="1193683"/>
    <lineage>
        <taxon>Bacteria</taxon>
        <taxon>Bacillati</taxon>
        <taxon>Actinomycetota</taxon>
        <taxon>Actinomycetes</taxon>
        <taxon>Streptosporangiales</taxon>
        <taxon>Streptosporangiaceae</taxon>
        <taxon>Streptosporangium</taxon>
    </lineage>
</organism>